<keyword evidence="4" id="KW-1185">Reference proteome</keyword>
<feature type="region of interest" description="Disordered" evidence="1">
    <location>
        <begin position="80"/>
        <end position="100"/>
    </location>
</feature>
<accession>A0A501WDG4</accession>
<dbReference type="Proteomes" id="UP000316727">
    <property type="component" value="Unassembled WGS sequence"/>
</dbReference>
<comment type="caution">
    <text evidence="3">The sequence shown here is derived from an EMBL/GenBank/DDBJ whole genome shotgun (WGS) entry which is preliminary data.</text>
</comment>
<feature type="signal peptide" evidence="2">
    <location>
        <begin position="1"/>
        <end position="20"/>
    </location>
</feature>
<dbReference type="EMBL" id="VFRQ01000006">
    <property type="protein sequence ID" value="TPE43546.1"/>
    <property type="molecule type" value="Genomic_DNA"/>
</dbReference>
<evidence type="ECO:0000313" key="4">
    <source>
        <dbReference type="Proteomes" id="UP000316727"/>
    </source>
</evidence>
<name>A0A501WDG4_9BACT</name>
<feature type="chain" id="PRO_5021471707" evidence="2">
    <location>
        <begin position="21"/>
        <end position="151"/>
    </location>
</feature>
<evidence type="ECO:0000256" key="2">
    <source>
        <dbReference type="SAM" id="SignalP"/>
    </source>
</evidence>
<evidence type="ECO:0000313" key="3">
    <source>
        <dbReference type="EMBL" id="TPE43546.1"/>
    </source>
</evidence>
<keyword evidence="2" id="KW-0732">Signal</keyword>
<reference evidence="3 4" key="1">
    <citation type="submission" date="2019-06" db="EMBL/GenBank/DDBJ databases">
        <title>A novel bacterium of genus Pontibacter, isolated from marine sediment.</title>
        <authorList>
            <person name="Huang H."/>
            <person name="Mo K."/>
            <person name="Hu Y."/>
        </authorList>
    </citation>
    <scope>NUCLEOTIDE SEQUENCE [LARGE SCALE GENOMIC DNA]</scope>
    <source>
        <strain evidence="3 4">HB172049</strain>
    </source>
</reference>
<protein>
    <submittedName>
        <fullName evidence="3">Uncharacterized protein</fullName>
    </submittedName>
</protein>
<feature type="compositionally biased region" description="Basic and acidic residues" evidence="1">
    <location>
        <begin position="126"/>
        <end position="145"/>
    </location>
</feature>
<organism evidence="3 4">
    <name type="scientific">Pontibacter mangrovi</name>
    <dbReference type="NCBI Taxonomy" id="2589816"/>
    <lineage>
        <taxon>Bacteria</taxon>
        <taxon>Pseudomonadati</taxon>
        <taxon>Bacteroidota</taxon>
        <taxon>Cytophagia</taxon>
        <taxon>Cytophagales</taxon>
        <taxon>Hymenobacteraceae</taxon>
        <taxon>Pontibacter</taxon>
    </lineage>
</organism>
<dbReference type="RefSeq" id="WP_140621850.1">
    <property type="nucleotide sequence ID" value="NZ_VFRQ01000006.1"/>
</dbReference>
<proteinExistence type="predicted"/>
<sequence>MKNELLLFIAAAFISASAFAQRMPKLEIGYGEVYTVAAENTLYVDTLVLRDKASIKFAPAKQGVLEAKVAYVGKDCTVTAKGADGAAGSRKSAGESGEDGGSLSVVMHFAQLGSLTLDTRGGKGGRGADGKDGRRGKRDSHEKVVSRGANG</sequence>
<evidence type="ECO:0000256" key="1">
    <source>
        <dbReference type="SAM" id="MobiDB-lite"/>
    </source>
</evidence>
<dbReference type="OrthoDB" id="853465at2"/>
<feature type="region of interest" description="Disordered" evidence="1">
    <location>
        <begin position="118"/>
        <end position="151"/>
    </location>
</feature>
<gene>
    <name evidence="3" type="ORF">FJM65_12375</name>
</gene>
<dbReference type="AlphaFoldDB" id="A0A501WDG4"/>